<dbReference type="RefSeq" id="WP_260996678.1">
    <property type="nucleotide sequence ID" value="NZ_CP054475.1"/>
</dbReference>
<protein>
    <submittedName>
        <fullName evidence="2">Uncharacterized protein</fullName>
    </submittedName>
</protein>
<sequence length="110" mass="12508">MNFFKPVLVSFLLLSSVSSYAGKYVLVEENRAEISHDGAIYLLNTYIVMFEQPYYITVERTDGQVVDINVAEKIAVEYIKPRGCTQEPERRADLDQKNEKQTKVVIGVAC</sequence>
<dbReference type="EMBL" id="CP054475">
    <property type="protein sequence ID" value="UXD87912.1"/>
    <property type="molecule type" value="Genomic_DNA"/>
</dbReference>
<proteinExistence type="predicted"/>
<dbReference type="Proteomes" id="UP001065322">
    <property type="component" value="Chromosome"/>
</dbReference>
<name>A0ABY6AB36_9GAMM</name>
<feature type="chain" id="PRO_5045150407" evidence="1">
    <location>
        <begin position="22"/>
        <end position="110"/>
    </location>
</feature>
<organism evidence="2 3">
    <name type="scientific">Thalassolituus hydrocarboniclasticus</name>
    <dbReference type="NCBI Taxonomy" id="2742796"/>
    <lineage>
        <taxon>Bacteria</taxon>
        <taxon>Pseudomonadati</taxon>
        <taxon>Pseudomonadota</taxon>
        <taxon>Gammaproteobacteria</taxon>
        <taxon>Oceanospirillales</taxon>
        <taxon>Oceanospirillaceae</taxon>
        <taxon>Thalassolituus</taxon>
    </lineage>
</organism>
<gene>
    <name evidence="2" type="ORF">HUF19_10915</name>
</gene>
<keyword evidence="1" id="KW-0732">Signal</keyword>
<accession>A0ABY6AB36</accession>
<keyword evidence="3" id="KW-1185">Reference proteome</keyword>
<reference evidence="3" key="1">
    <citation type="submission" date="2020-06" db="EMBL/GenBank/DDBJ databases">
        <title>Thalassolituus marinus alknpb1M-1, a hydrocarbon-degrading bacterium isolated from the deep-sea overlying water using an in-situ strategy from the South China Sea basin.</title>
        <authorList>
            <person name="Dong C."/>
            <person name="Chen Y."/>
            <person name="Shao Z."/>
        </authorList>
    </citation>
    <scope>NUCLEOTIDE SEQUENCE [LARGE SCALE GENOMIC DNA]</scope>
    <source>
        <strain evidence="3">alknpb1M-1</strain>
    </source>
</reference>
<evidence type="ECO:0000313" key="2">
    <source>
        <dbReference type="EMBL" id="UXD87912.1"/>
    </source>
</evidence>
<evidence type="ECO:0000256" key="1">
    <source>
        <dbReference type="SAM" id="SignalP"/>
    </source>
</evidence>
<feature type="signal peptide" evidence="1">
    <location>
        <begin position="1"/>
        <end position="21"/>
    </location>
</feature>
<evidence type="ECO:0000313" key="3">
    <source>
        <dbReference type="Proteomes" id="UP001065322"/>
    </source>
</evidence>